<protein>
    <submittedName>
        <fullName evidence="1">Uncharacterized protein</fullName>
    </submittedName>
</protein>
<accession>A0ACC2ZUB7</accession>
<gene>
    <name evidence="1" type="ORF">H2198_009569</name>
</gene>
<sequence length="605" mass="68646">MNQTPWGFNQEREPLASWIHQVPPINTILKFGPLDLSFRAPSQQENSSFNRASWDCWKDKHNSPESRIQAKYIYEPLPFMDSIRLLKLAPGRKDDTLRGTVVVSRLDAQTKYTAISYTWGDCKEVKPLVINDTIMPIRQDVAQALSTVEECEKQQFLWVDAICINQSDEVEKATQIRRMAEIYHHAESVMVWLQTHNGSLGGQPGKDVLYSNSMPFGGHRAQSLNYKPFLYPHLTVEASKTPCGLRWPETSTMNLRSQWRPDLSDFAEIKSRLHKLLSACADDEFPMLSIALSTTLTSFRALRPIEIARVAALSMSVGTSPQTMDDMTRFLSMRGLYQGVKSQYLEAMLQSKWSDILYIDAQGGVRFTTESVGHFLSRFQICGIDSKHEVMANACLRELEFGTILAELDHGFDGNASHPLCALSDLSLYAAQFWQLHYRLAQNLSPGLSERLHKLLWGQIRDFRHPRVADQVSPKASCSFCSDCVETAFAYCKSRGFEVLGKAYAQLKTNSPEMTLEYEAVREDRKLPDQVYTVETTLPQYHVRSDIERNLRYCQISSSEAFCPVTSRHINWDTDDADSTLSDFESDWLMVSSRNTSSISSSCPG</sequence>
<reference evidence="1" key="1">
    <citation type="submission" date="2022-10" db="EMBL/GenBank/DDBJ databases">
        <title>Culturing micro-colonial fungi from biological soil crusts in the Mojave desert and describing Neophaeococcomyces mojavensis, and introducing the new genera and species Taxawa tesnikishii.</title>
        <authorList>
            <person name="Kurbessoian T."/>
            <person name="Stajich J.E."/>
        </authorList>
    </citation>
    <scope>NUCLEOTIDE SEQUENCE</scope>
    <source>
        <strain evidence="1">JES_112</strain>
    </source>
</reference>
<name>A0ACC2ZUB7_9EURO</name>
<comment type="caution">
    <text evidence="1">The sequence shown here is derived from an EMBL/GenBank/DDBJ whole genome shotgun (WGS) entry which is preliminary data.</text>
</comment>
<evidence type="ECO:0000313" key="1">
    <source>
        <dbReference type="EMBL" id="KAJ9651143.1"/>
    </source>
</evidence>
<dbReference type="EMBL" id="JAPDRQ010000279">
    <property type="protein sequence ID" value="KAJ9651143.1"/>
    <property type="molecule type" value="Genomic_DNA"/>
</dbReference>
<evidence type="ECO:0000313" key="2">
    <source>
        <dbReference type="Proteomes" id="UP001172386"/>
    </source>
</evidence>
<organism evidence="1 2">
    <name type="scientific">Neophaeococcomyces mojaviensis</name>
    <dbReference type="NCBI Taxonomy" id="3383035"/>
    <lineage>
        <taxon>Eukaryota</taxon>
        <taxon>Fungi</taxon>
        <taxon>Dikarya</taxon>
        <taxon>Ascomycota</taxon>
        <taxon>Pezizomycotina</taxon>
        <taxon>Eurotiomycetes</taxon>
        <taxon>Chaetothyriomycetidae</taxon>
        <taxon>Chaetothyriales</taxon>
        <taxon>Chaetothyriales incertae sedis</taxon>
        <taxon>Neophaeococcomyces</taxon>
    </lineage>
</organism>
<proteinExistence type="predicted"/>
<dbReference type="Proteomes" id="UP001172386">
    <property type="component" value="Unassembled WGS sequence"/>
</dbReference>
<keyword evidence="2" id="KW-1185">Reference proteome</keyword>